<dbReference type="Proteomes" id="UP001162164">
    <property type="component" value="Unassembled WGS sequence"/>
</dbReference>
<feature type="region of interest" description="Disordered" evidence="1">
    <location>
        <begin position="1"/>
        <end position="31"/>
    </location>
</feature>
<organism evidence="2 3">
    <name type="scientific">Molorchus minor</name>
    <dbReference type="NCBI Taxonomy" id="1323400"/>
    <lineage>
        <taxon>Eukaryota</taxon>
        <taxon>Metazoa</taxon>
        <taxon>Ecdysozoa</taxon>
        <taxon>Arthropoda</taxon>
        <taxon>Hexapoda</taxon>
        <taxon>Insecta</taxon>
        <taxon>Pterygota</taxon>
        <taxon>Neoptera</taxon>
        <taxon>Endopterygota</taxon>
        <taxon>Coleoptera</taxon>
        <taxon>Polyphaga</taxon>
        <taxon>Cucujiformia</taxon>
        <taxon>Chrysomeloidea</taxon>
        <taxon>Cerambycidae</taxon>
        <taxon>Lamiinae</taxon>
        <taxon>Monochamini</taxon>
        <taxon>Molorchus</taxon>
    </lineage>
</organism>
<dbReference type="EMBL" id="JAPWTJ010002790">
    <property type="protein sequence ID" value="KAJ8964424.1"/>
    <property type="molecule type" value="Genomic_DNA"/>
</dbReference>
<evidence type="ECO:0000313" key="2">
    <source>
        <dbReference type="EMBL" id="KAJ8964424.1"/>
    </source>
</evidence>
<evidence type="ECO:0000313" key="3">
    <source>
        <dbReference type="Proteomes" id="UP001162164"/>
    </source>
</evidence>
<proteinExistence type="predicted"/>
<name>A0ABQ9ISV3_9CUCU</name>
<reference evidence="2" key="1">
    <citation type="journal article" date="2023" name="Insect Mol. Biol.">
        <title>Genome sequencing provides insights into the evolution of gene families encoding plant cell wall-degrading enzymes in longhorned beetles.</title>
        <authorList>
            <person name="Shin N.R."/>
            <person name="Okamura Y."/>
            <person name="Kirsch R."/>
            <person name="Pauchet Y."/>
        </authorList>
    </citation>
    <scope>NUCLEOTIDE SEQUENCE</scope>
    <source>
        <strain evidence="2">MMC_N1</strain>
    </source>
</reference>
<feature type="compositionally biased region" description="Polar residues" evidence="1">
    <location>
        <begin position="8"/>
        <end position="26"/>
    </location>
</feature>
<gene>
    <name evidence="2" type="ORF">NQ317_014537</name>
</gene>
<sequence>MSPLVAGGTTSLLTNRQGGMNSIRSTPTPPPHGYVIGNRGWSAVCLRPTPPLRPCLALGSSPNGPYSRYSRKPMSYKEDGLILDVIEAYCSVAKPRSTVNSVNVTDGPRSEINKAIPEAINMLQSKLNILEYNVAALTFQLSEEKEARYALQKIVKNYLTVNSKDFDSIEWPTLESNI</sequence>
<comment type="caution">
    <text evidence="2">The sequence shown here is derived from an EMBL/GenBank/DDBJ whole genome shotgun (WGS) entry which is preliminary data.</text>
</comment>
<keyword evidence="3" id="KW-1185">Reference proteome</keyword>
<protein>
    <submittedName>
        <fullName evidence="2">Uncharacterized protein</fullName>
    </submittedName>
</protein>
<accession>A0ABQ9ISV3</accession>
<evidence type="ECO:0000256" key="1">
    <source>
        <dbReference type="SAM" id="MobiDB-lite"/>
    </source>
</evidence>